<gene>
    <name evidence="1" type="ORF">OPT61_g1904</name>
</gene>
<evidence type="ECO:0000313" key="1">
    <source>
        <dbReference type="EMBL" id="KAJ8116735.1"/>
    </source>
</evidence>
<keyword evidence="2" id="KW-1185">Reference proteome</keyword>
<organism evidence="1 2">
    <name type="scientific">Boeremia exigua</name>
    <dbReference type="NCBI Taxonomy" id="749465"/>
    <lineage>
        <taxon>Eukaryota</taxon>
        <taxon>Fungi</taxon>
        <taxon>Dikarya</taxon>
        <taxon>Ascomycota</taxon>
        <taxon>Pezizomycotina</taxon>
        <taxon>Dothideomycetes</taxon>
        <taxon>Pleosporomycetidae</taxon>
        <taxon>Pleosporales</taxon>
        <taxon>Pleosporineae</taxon>
        <taxon>Didymellaceae</taxon>
        <taxon>Boeremia</taxon>
    </lineage>
</organism>
<reference evidence="1" key="1">
    <citation type="submission" date="2022-11" db="EMBL/GenBank/DDBJ databases">
        <title>Genome Sequence of Boeremia exigua.</title>
        <authorList>
            <person name="Buettner E."/>
        </authorList>
    </citation>
    <scope>NUCLEOTIDE SEQUENCE</scope>
    <source>
        <strain evidence="1">CU02</strain>
    </source>
</reference>
<proteinExistence type="predicted"/>
<dbReference type="EMBL" id="JAPHNI010000081">
    <property type="protein sequence ID" value="KAJ8116735.1"/>
    <property type="molecule type" value="Genomic_DNA"/>
</dbReference>
<accession>A0ACC2INE6</accession>
<name>A0ACC2INE6_9PLEO</name>
<evidence type="ECO:0000313" key="2">
    <source>
        <dbReference type="Proteomes" id="UP001153331"/>
    </source>
</evidence>
<comment type="caution">
    <text evidence="1">The sequence shown here is derived from an EMBL/GenBank/DDBJ whole genome shotgun (WGS) entry which is preliminary data.</text>
</comment>
<sequence>MCDVSLDTVDQMVWTGAWDAPRGDSSRYISRRRKTQIQCTNGGGSPLESNSCGVECEGDGIILLLAQTRPCNSPLFTKAAPTAVSPVCSAASGRLPWHPGPATAFPVRSRARRLPCHLAHTELAAMSRPHGQQSAVCPAGQLVTSQPPIYDNS</sequence>
<dbReference type="Proteomes" id="UP001153331">
    <property type="component" value="Unassembled WGS sequence"/>
</dbReference>
<protein>
    <submittedName>
        <fullName evidence="1">Uncharacterized protein</fullName>
    </submittedName>
</protein>